<reference evidence="3 4" key="1">
    <citation type="submission" date="2020-06" db="EMBL/GenBank/DDBJ databases">
        <title>Limosilactobacillus sp. nov.</title>
        <authorList>
            <person name="Ksiezarek M."/>
            <person name="Goncalves Ribeiro T."/>
            <person name="Rocha J."/>
            <person name="Grosso F."/>
            <person name="Peixe L."/>
        </authorList>
    </citation>
    <scope>NUCLEOTIDE SEQUENCE [LARGE SCALE GENOMIC DNA]</scope>
    <source>
        <strain evidence="4">c9Ua_26_M</strain>
    </source>
</reference>
<sequence>MKRDSRFELLRILSMFLIMLFHFEYFGETWRIDKANSLLDQIILSSYLPFGKIGVYLFIMITGYFVGIKSYRIKKSLTKAFIIWSETIFYSVTLFLIIVLLGLMNFSFKNFIAACLPFITNQYWFVSAYIMLLVLIPFINLAVENLAKKQFMYLIIITSFFGCFLTSINNSTFTSEISFGYIIPPYLIGTFIRKYGIQVSYVKIKITILYLVAVLLTALISYFGYGKYRSFFNFGILELLIATLVFVGFTKNRPFHNIGINTIAKTVFASYLITDNLYLKAVIWNFPLFHNSSVSPIWMNIIGFGVAVGLLIGSSIIDLLRDYLFNLLKFKSNRFLPKEK</sequence>
<feature type="transmembrane region" description="Helical" evidence="1">
    <location>
        <begin position="204"/>
        <end position="225"/>
    </location>
</feature>
<protein>
    <submittedName>
        <fullName evidence="3">Acyltransferase family protein</fullName>
    </submittedName>
</protein>
<keyword evidence="1" id="KW-0472">Membrane</keyword>
<keyword evidence="3" id="KW-0012">Acyltransferase</keyword>
<dbReference type="GO" id="GO:0016746">
    <property type="term" value="F:acyltransferase activity"/>
    <property type="evidence" value="ECO:0007669"/>
    <property type="project" value="UniProtKB-KW"/>
</dbReference>
<feature type="transmembrane region" description="Helical" evidence="1">
    <location>
        <begin position="174"/>
        <end position="192"/>
    </location>
</feature>
<name>A0ABR8ZLA6_9LACO</name>
<feature type="transmembrane region" description="Helical" evidence="1">
    <location>
        <begin position="47"/>
        <end position="68"/>
    </location>
</feature>
<accession>A0ABR8ZLA6</accession>
<dbReference type="Proteomes" id="UP000645007">
    <property type="component" value="Unassembled WGS sequence"/>
</dbReference>
<organism evidence="3 4">
    <name type="scientific">Limosilactobacillus urinaemulieris</name>
    <dbReference type="NCBI Taxonomy" id="2742600"/>
    <lineage>
        <taxon>Bacteria</taxon>
        <taxon>Bacillati</taxon>
        <taxon>Bacillota</taxon>
        <taxon>Bacilli</taxon>
        <taxon>Lactobacillales</taxon>
        <taxon>Lactobacillaceae</taxon>
        <taxon>Limosilactobacillus</taxon>
    </lineage>
</organism>
<proteinExistence type="predicted"/>
<dbReference type="RefSeq" id="WP_191911451.1">
    <property type="nucleotide sequence ID" value="NZ_JABUXR010000008.1"/>
</dbReference>
<feature type="transmembrane region" description="Helical" evidence="1">
    <location>
        <begin position="262"/>
        <end position="285"/>
    </location>
</feature>
<evidence type="ECO:0000313" key="3">
    <source>
        <dbReference type="EMBL" id="MBD8085690.1"/>
    </source>
</evidence>
<dbReference type="Pfam" id="PF01757">
    <property type="entry name" value="Acyl_transf_3"/>
    <property type="match status" value="1"/>
</dbReference>
<evidence type="ECO:0000313" key="4">
    <source>
        <dbReference type="Proteomes" id="UP000645007"/>
    </source>
</evidence>
<gene>
    <name evidence="3" type="ORF">HUK45_05440</name>
</gene>
<dbReference type="InterPro" id="IPR002656">
    <property type="entry name" value="Acyl_transf_3_dom"/>
</dbReference>
<comment type="caution">
    <text evidence="3">The sequence shown here is derived from an EMBL/GenBank/DDBJ whole genome shotgun (WGS) entry which is preliminary data.</text>
</comment>
<feature type="transmembrane region" description="Helical" evidence="1">
    <location>
        <begin position="150"/>
        <end position="168"/>
    </location>
</feature>
<feature type="transmembrane region" description="Helical" evidence="1">
    <location>
        <begin position="123"/>
        <end position="143"/>
    </location>
</feature>
<keyword evidence="4" id="KW-1185">Reference proteome</keyword>
<dbReference type="EMBL" id="JABUXR010000008">
    <property type="protein sequence ID" value="MBD8085690.1"/>
    <property type="molecule type" value="Genomic_DNA"/>
</dbReference>
<keyword evidence="1" id="KW-1133">Transmembrane helix</keyword>
<feature type="transmembrane region" description="Helical" evidence="1">
    <location>
        <begin position="9"/>
        <end position="27"/>
    </location>
</feature>
<feature type="transmembrane region" description="Helical" evidence="1">
    <location>
        <begin position="231"/>
        <end position="250"/>
    </location>
</feature>
<keyword evidence="3" id="KW-0808">Transferase</keyword>
<feature type="domain" description="Acyltransferase 3" evidence="2">
    <location>
        <begin position="7"/>
        <end position="310"/>
    </location>
</feature>
<keyword evidence="1" id="KW-0812">Transmembrane</keyword>
<feature type="transmembrane region" description="Helical" evidence="1">
    <location>
        <begin position="80"/>
        <end position="103"/>
    </location>
</feature>
<evidence type="ECO:0000259" key="2">
    <source>
        <dbReference type="Pfam" id="PF01757"/>
    </source>
</evidence>
<feature type="transmembrane region" description="Helical" evidence="1">
    <location>
        <begin position="297"/>
        <end position="320"/>
    </location>
</feature>
<evidence type="ECO:0000256" key="1">
    <source>
        <dbReference type="SAM" id="Phobius"/>
    </source>
</evidence>